<dbReference type="PANTHER" id="PTHR47331:SF1">
    <property type="entry name" value="GAG-LIKE PROTEIN"/>
    <property type="match status" value="1"/>
</dbReference>
<accession>A0A0N0U2X5</accession>
<dbReference type="Proteomes" id="UP000053105">
    <property type="component" value="Unassembled WGS sequence"/>
</dbReference>
<proteinExistence type="predicted"/>
<evidence type="ECO:0000313" key="1">
    <source>
        <dbReference type="EMBL" id="KOX68151.1"/>
    </source>
</evidence>
<dbReference type="InterPro" id="IPR036397">
    <property type="entry name" value="RNaseH_sf"/>
</dbReference>
<dbReference type="GO" id="GO:0003676">
    <property type="term" value="F:nucleic acid binding"/>
    <property type="evidence" value="ECO:0007669"/>
    <property type="project" value="InterPro"/>
</dbReference>
<gene>
    <name evidence="1" type="ORF">WN51_08040</name>
</gene>
<reference evidence="1 2" key="1">
    <citation type="submission" date="2015-07" db="EMBL/GenBank/DDBJ databases">
        <title>The genome of Melipona quadrifasciata.</title>
        <authorList>
            <person name="Pan H."/>
            <person name="Kapheim K."/>
        </authorList>
    </citation>
    <scope>NUCLEOTIDE SEQUENCE [LARGE SCALE GENOMIC DNA]</scope>
    <source>
        <strain evidence="1">0111107301</strain>
        <tissue evidence="1">Whole body</tissue>
    </source>
</reference>
<keyword evidence="2" id="KW-1185">Reference proteome</keyword>
<protein>
    <submittedName>
        <fullName evidence="1">Uncharacterized protein</fullName>
    </submittedName>
</protein>
<organism evidence="1 2">
    <name type="scientific">Melipona quadrifasciata</name>
    <dbReference type="NCBI Taxonomy" id="166423"/>
    <lineage>
        <taxon>Eukaryota</taxon>
        <taxon>Metazoa</taxon>
        <taxon>Ecdysozoa</taxon>
        <taxon>Arthropoda</taxon>
        <taxon>Hexapoda</taxon>
        <taxon>Insecta</taxon>
        <taxon>Pterygota</taxon>
        <taxon>Neoptera</taxon>
        <taxon>Endopterygota</taxon>
        <taxon>Hymenoptera</taxon>
        <taxon>Apocrita</taxon>
        <taxon>Aculeata</taxon>
        <taxon>Apoidea</taxon>
        <taxon>Anthophila</taxon>
        <taxon>Apidae</taxon>
        <taxon>Melipona</taxon>
    </lineage>
</organism>
<dbReference type="EMBL" id="KQ435947">
    <property type="protein sequence ID" value="KOX68151.1"/>
    <property type="molecule type" value="Genomic_DNA"/>
</dbReference>
<name>A0A0N0U2X5_9HYME</name>
<dbReference type="STRING" id="166423.A0A0N0U2X5"/>
<dbReference type="Gene3D" id="3.30.420.10">
    <property type="entry name" value="Ribonuclease H-like superfamily/Ribonuclease H"/>
    <property type="match status" value="1"/>
</dbReference>
<sequence>MGDIPAVRINKAPPFTNVGIDYCWPFHIQKKRFAIGGVLKCTSPCFMCLAIRAVYLELTSDLSTEAFIASLKRFITRRGKLRRCQQ</sequence>
<dbReference type="AlphaFoldDB" id="A0A0N0U2X5"/>
<dbReference type="OrthoDB" id="6432478at2759"/>
<dbReference type="PANTHER" id="PTHR47331">
    <property type="entry name" value="PHD-TYPE DOMAIN-CONTAINING PROTEIN"/>
    <property type="match status" value="1"/>
</dbReference>
<evidence type="ECO:0000313" key="2">
    <source>
        <dbReference type="Proteomes" id="UP000053105"/>
    </source>
</evidence>